<keyword evidence="1" id="KW-1133">Transmembrane helix</keyword>
<dbReference type="Proteomes" id="UP000543836">
    <property type="component" value="Unassembled WGS sequence"/>
</dbReference>
<protein>
    <submittedName>
        <fullName evidence="2">Uncharacterized protein</fullName>
    </submittedName>
</protein>
<keyword evidence="1" id="KW-0472">Membrane</keyword>
<dbReference type="RefSeq" id="WP_280749981.1">
    <property type="nucleotide sequence ID" value="NZ_JACIIG010000001.1"/>
</dbReference>
<feature type="transmembrane region" description="Helical" evidence="1">
    <location>
        <begin position="12"/>
        <end position="38"/>
    </location>
</feature>
<evidence type="ECO:0000256" key="1">
    <source>
        <dbReference type="SAM" id="Phobius"/>
    </source>
</evidence>
<accession>A0A7W6ZQB6</accession>
<name>A0A7W6ZQB6_9HYPH</name>
<comment type="caution">
    <text evidence="2">The sequence shown here is derived from an EMBL/GenBank/DDBJ whole genome shotgun (WGS) entry which is preliminary data.</text>
</comment>
<evidence type="ECO:0000313" key="3">
    <source>
        <dbReference type="Proteomes" id="UP000543836"/>
    </source>
</evidence>
<keyword evidence="3" id="KW-1185">Reference proteome</keyword>
<keyword evidence="1" id="KW-0812">Transmembrane</keyword>
<evidence type="ECO:0000313" key="2">
    <source>
        <dbReference type="EMBL" id="MBB4566769.1"/>
    </source>
</evidence>
<organism evidence="2 3">
    <name type="scientific">Rhizobium leucaenae</name>
    <dbReference type="NCBI Taxonomy" id="29450"/>
    <lineage>
        <taxon>Bacteria</taxon>
        <taxon>Pseudomonadati</taxon>
        <taxon>Pseudomonadota</taxon>
        <taxon>Alphaproteobacteria</taxon>
        <taxon>Hyphomicrobiales</taxon>
        <taxon>Rhizobiaceae</taxon>
        <taxon>Rhizobium/Agrobacterium group</taxon>
        <taxon>Rhizobium</taxon>
    </lineage>
</organism>
<sequence>MKPVLFALNGHSLTLFFIEASVLLAGATAGLAIGFPALRMGL</sequence>
<gene>
    <name evidence="2" type="ORF">GGE60_000857</name>
</gene>
<reference evidence="2 3" key="1">
    <citation type="submission" date="2020-08" db="EMBL/GenBank/DDBJ databases">
        <title>Genomic Encyclopedia of Type Strains, Phase IV (KMG-V): Genome sequencing to study the core and pangenomes of soil and plant-associated prokaryotes.</title>
        <authorList>
            <person name="Whitman W."/>
        </authorList>
    </citation>
    <scope>NUCLEOTIDE SEQUENCE [LARGE SCALE GENOMIC DNA]</scope>
    <source>
        <strain evidence="2 3">SEMIA 492</strain>
    </source>
</reference>
<dbReference type="AlphaFoldDB" id="A0A7W6ZQB6"/>
<proteinExistence type="predicted"/>
<dbReference type="EMBL" id="JACIIG010000001">
    <property type="protein sequence ID" value="MBB4566769.1"/>
    <property type="molecule type" value="Genomic_DNA"/>
</dbReference>